<accession>A0A834XCG0</accession>
<organism evidence="2 3">
    <name type="scientific">Senna tora</name>
    <dbReference type="NCBI Taxonomy" id="362788"/>
    <lineage>
        <taxon>Eukaryota</taxon>
        <taxon>Viridiplantae</taxon>
        <taxon>Streptophyta</taxon>
        <taxon>Embryophyta</taxon>
        <taxon>Tracheophyta</taxon>
        <taxon>Spermatophyta</taxon>
        <taxon>Magnoliopsida</taxon>
        <taxon>eudicotyledons</taxon>
        <taxon>Gunneridae</taxon>
        <taxon>Pentapetalae</taxon>
        <taxon>rosids</taxon>
        <taxon>fabids</taxon>
        <taxon>Fabales</taxon>
        <taxon>Fabaceae</taxon>
        <taxon>Caesalpinioideae</taxon>
        <taxon>Cassia clade</taxon>
        <taxon>Senna</taxon>
    </lineage>
</organism>
<proteinExistence type="predicted"/>
<gene>
    <name evidence="2" type="ORF">G2W53_004164</name>
</gene>
<evidence type="ECO:0000313" key="2">
    <source>
        <dbReference type="EMBL" id="KAF7841866.1"/>
    </source>
</evidence>
<evidence type="ECO:0000256" key="1">
    <source>
        <dbReference type="SAM" id="MobiDB-lite"/>
    </source>
</evidence>
<sequence>MSPSTMVQTQVQLIEVEKEEALPSEEENHKKTETMKHRKTQLQVDEEANPQSLTEEDAYDCRL</sequence>
<dbReference type="AlphaFoldDB" id="A0A834XCG0"/>
<feature type="compositionally biased region" description="Acidic residues" evidence="1">
    <location>
        <begin position="44"/>
        <end position="63"/>
    </location>
</feature>
<feature type="region of interest" description="Disordered" evidence="1">
    <location>
        <begin position="18"/>
        <end position="63"/>
    </location>
</feature>
<reference evidence="2" key="1">
    <citation type="submission" date="2020-09" db="EMBL/GenBank/DDBJ databases">
        <title>Genome-Enabled Discovery of Anthraquinone Biosynthesis in Senna tora.</title>
        <authorList>
            <person name="Kang S.-H."/>
            <person name="Pandey R.P."/>
            <person name="Lee C.-M."/>
            <person name="Sim J.-S."/>
            <person name="Jeong J.-T."/>
            <person name="Choi B.-S."/>
            <person name="Jung M."/>
            <person name="Ginzburg D."/>
            <person name="Zhao K."/>
            <person name="Won S.Y."/>
            <person name="Oh T.-J."/>
            <person name="Yu Y."/>
            <person name="Kim N.-H."/>
            <person name="Lee O.R."/>
            <person name="Lee T.-H."/>
            <person name="Bashyal P."/>
            <person name="Kim T.-S."/>
            <person name="Lee W.-H."/>
            <person name="Kawkins C."/>
            <person name="Kim C.-K."/>
            <person name="Kim J.S."/>
            <person name="Ahn B.O."/>
            <person name="Rhee S.Y."/>
            <person name="Sohng J.K."/>
        </authorList>
    </citation>
    <scope>NUCLEOTIDE SEQUENCE</scope>
    <source>
        <tissue evidence="2">Leaf</tissue>
    </source>
</reference>
<dbReference type="Proteomes" id="UP000634136">
    <property type="component" value="Unassembled WGS sequence"/>
</dbReference>
<comment type="caution">
    <text evidence="2">The sequence shown here is derived from an EMBL/GenBank/DDBJ whole genome shotgun (WGS) entry which is preliminary data.</text>
</comment>
<name>A0A834XCG0_9FABA</name>
<evidence type="ECO:0000313" key="3">
    <source>
        <dbReference type="Proteomes" id="UP000634136"/>
    </source>
</evidence>
<protein>
    <submittedName>
        <fullName evidence="2">Uncharacterized protein</fullName>
    </submittedName>
</protein>
<keyword evidence="3" id="KW-1185">Reference proteome</keyword>
<dbReference type="EMBL" id="JAAIUW010000002">
    <property type="protein sequence ID" value="KAF7841866.1"/>
    <property type="molecule type" value="Genomic_DNA"/>
</dbReference>
<feature type="compositionally biased region" description="Basic and acidic residues" evidence="1">
    <location>
        <begin position="18"/>
        <end position="35"/>
    </location>
</feature>